<name>A0A550BZ06_9AGAR</name>
<comment type="caution">
    <text evidence="1">The sequence shown here is derived from an EMBL/GenBank/DDBJ whole genome shotgun (WGS) entry which is preliminary data.</text>
</comment>
<dbReference type="AlphaFoldDB" id="A0A550BZ06"/>
<proteinExistence type="predicted"/>
<dbReference type="EMBL" id="VDMD01000042">
    <property type="protein sequence ID" value="TRM57792.1"/>
    <property type="molecule type" value="Genomic_DNA"/>
</dbReference>
<dbReference type="Proteomes" id="UP000320762">
    <property type="component" value="Unassembled WGS sequence"/>
</dbReference>
<gene>
    <name evidence="1" type="ORF">BD626DRAFT_513529</name>
</gene>
<keyword evidence="2" id="KW-1185">Reference proteome</keyword>
<protein>
    <submittedName>
        <fullName evidence="1">Uncharacterized protein</fullName>
    </submittedName>
</protein>
<organism evidence="1 2">
    <name type="scientific">Schizophyllum amplum</name>
    <dbReference type="NCBI Taxonomy" id="97359"/>
    <lineage>
        <taxon>Eukaryota</taxon>
        <taxon>Fungi</taxon>
        <taxon>Dikarya</taxon>
        <taxon>Basidiomycota</taxon>
        <taxon>Agaricomycotina</taxon>
        <taxon>Agaricomycetes</taxon>
        <taxon>Agaricomycetidae</taxon>
        <taxon>Agaricales</taxon>
        <taxon>Schizophyllaceae</taxon>
        <taxon>Schizophyllum</taxon>
    </lineage>
</organism>
<evidence type="ECO:0000313" key="1">
    <source>
        <dbReference type="EMBL" id="TRM57792.1"/>
    </source>
</evidence>
<reference evidence="1 2" key="1">
    <citation type="journal article" date="2019" name="New Phytol.">
        <title>Comparative genomics reveals unique wood-decay strategies and fruiting body development in the Schizophyllaceae.</title>
        <authorList>
            <person name="Almasi E."/>
            <person name="Sahu N."/>
            <person name="Krizsan K."/>
            <person name="Balint B."/>
            <person name="Kovacs G.M."/>
            <person name="Kiss B."/>
            <person name="Cseklye J."/>
            <person name="Drula E."/>
            <person name="Henrissat B."/>
            <person name="Nagy I."/>
            <person name="Chovatia M."/>
            <person name="Adam C."/>
            <person name="LaButti K."/>
            <person name="Lipzen A."/>
            <person name="Riley R."/>
            <person name="Grigoriev I.V."/>
            <person name="Nagy L.G."/>
        </authorList>
    </citation>
    <scope>NUCLEOTIDE SEQUENCE [LARGE SCALE GENOMIC DNA]</scope>
    <source>
        <strain evidence="1 2">NL-1724</strain>
    </source>
</reference>
<sequence>MIRATGFHEAGAEHLPDARAASMSASCCFLTPTAVASPQDDMRKIPKLRTKCAPSMWKAFCVRAGSCAERRKKLA</sequence>
<accession>A0A550BZ06</accession>
<evidence type="ECO:0000313" key="2">
    <source>
        <dbReference type="Proteomes" id="UP000320762"/>
    </source>
</evidence>